<dbReference type="FunFam" id="3.90.1170.20:FF:000001">
    <property type="entry name" value="Nicotinate-nucleotide diphosphorylase (Carboxylating)"/>
    <property type="match status" value="1"/>
</dbReference>
<evidence type="ECO:0000256" key="3">
    <source>
        <dbReference type="ARBA" id="ARBA00009400"/>
    </source>
</evidence>
<evidence type="ECO:0000256" key="6">
    <source>
        <dbReference type="ARBA" id="ARBA00020990"/>
    </source>
</evidence>
<protein>
    <recommendedName>
        <fullName evidence="6">Nicotinate-nucleotide pyrophosphorylase [carboxylating]</fullName>
        <ecNumber evidence="5">2.4.2.19</ecNumber>
    </recommendedName>
    <alternativeName>
        <fullName evidence="12">Probable nicotinate-nucleotide pyrophosphorylase [carboxylating]</fullName>
    </alternativeName>
    <alternativeName>
        <fullName evidence="10">Quinolinate phosphoribosyltransferase [decarboxylating]</fullName>
    </alternativeName>
</protein>
<comment type="catalytic activity">
    <reaction evidence="11">
        <text>nicotinate beta-D-ribonucleotide + CO2 + diphosphate = quinolinate + 5-phospho-alpha-D-ribose 1-diphosphate + 2 H(+)</text>
        <dbReference type="Rhea" id="RHEA:12733"/>
        <dbReference type="ChEBI" id="CHEBI:15378"/>
        <dbReference type="ChEBI" id="CHEBI:16526"/>
        <dbReference type="ChEBI" id="CHEBI:29959"/>
        <dbReference type="ChEBI" id="CHEBI:33019"/>
        <dbReference type="ChEBI" id="CHEBI:57502"/>
        <dbReference type="ChEBI" id="CHEBI:58017"/>
        <dbReference type="EC" id="2.4.2.19"/>
    </reaction>
</comment>
<dbReference type="STRING" id="266117.Rxyl_0106"/>
<feature type="binding site" evidence="14">
    <location>
        <begin position="140"/>
        <end position="142"/>
    </location>
    <ligand>
        <name>substrate</name>
    </ligand>
</feature>
<feature type="domain" description="Quinolinate phosphoribosyl transferase C-terminal" evidence="15">
    <location>
        <begin position="119"/>
        <end position="287"/>
    </location>
</feature>
<dbReference type="GO" id="GO:0005737">
    <property type="term" value="C:cytoplasm"/>
    <property type="evidence" value="ECO:0007669"/>
    <property type="project" value="TreeGrafter"/>
</dbReference>
<dbReference type="FunFam" id="3.20.20.70:FF:000030">
    <property type="entry name" value="Nicotinate-nucleotide pyrophosphorylase, carboxylating"/>
    <property type="match status" value="1"/>
</dbReference>
<keyword evidence="8 13" id="KW-0328">Glycosyltransferase</keyword>
<dbReference type="InterPro" id="IPR036068">
    <property type="entry name" value="Nicotinate_pribotase-like_C"/>
</dbReference>
<dbReference type="KEGG" id="rxy:Rxyl_0106"/>
<evidence type="ECO:0000256" key="13">
    <source>
        <dbReference type="PIRNR" id="PIRNR006250"/>
    </source>
</evidence>
<feature type="binding site" evidence="14">
    <location>
        <position position="225"/>
    </location>
    <ligand>
        <name>substrate</name>
    </ligand>
</feature>
<dbReference type="Pfam" id="PF02749">
    <property type="entry name" value="QRPTase_N"/>
    <property type="match status" value="1"/>
</dbReference>
<dbReference type="GO" id="GO:0004514">
    <property type="term" value="F:nicotinate-nucleotide diphosphorylase (carboxylating) activity"/>
    <property type="evidence" value="ECO:0007669"/>
    <property type="project" value="UniProtKB-EC"/>
</dbReference>
<dbReference type="HOGENOM" id="CLU_039622_0_1_11"/>
<evidence type="ECO:0000256" key="7">
    <source>
        <dbReference type="ARBA" id="ARBA00022642"/>
    </source>
</evidence>
<evidence type="ECO:0000256" key="11">
    <source>
        <dbReference type="ARBA" id="ARBA00047445"/>
    </source>
</evidence>
<dbReference type="InterPro" id="IPR004393">
    <property type="entry name" value="NadC"/>
</dbReference>
<evidence type="ECO:0000256" key="9">
    <source>
        <dbReference type="ARBA" id="ARBA00022679"/>
    </source>
</evidence>
<evidence type="ECO:0000256" key="5">
    <source>
        <dbReference type="ARBA" id="ARBA00011944"/>
    </source>
</evidence>
<evidence type="ECO:0000313" key="17">
    <source>
        <dbReference type="EMBL" id="ABG03085.1"/>
    </source>
</evidence>
<feature type="binding site" evidence="14">
    <location>
        <position position="107"/>
    </location>
    <ligand>
        <name>substrate</name>
    </ligand>
</feature>
<comment type="function">
    <text evidence="1">Involved in the catabolism of quinolinic acid (QA).</text>
</comment>
<gene>
    <name evidence="17" type="ordered locus">Rxyl_0106</name>
</gene>
<dbReference type="PhylomeDB" id="Q1AZU3"/>
<dbReference type="SUPFAM" id="SSF51690">
    <property type="entry name" value="Nicotinate/Quinolinate PRTase C-terminal domain-like"/>
    <property type="match status" value="1"/>
</dbReference>
<dbReference type="SUPFAM" id="SSF54675">
    <property type="entry name" value="Nicotinate/Quinolinate PRTase N-terminal domain-like"/>
    <property type="match status" value="1"/>
</dbReference>
<dbReference type="eggNOG" id="COG0157">
    <property type="taxonomic scope" value="Bacteria"/>
</dbReference>
<feature type="binding site" evidence="14">
    <location>
        <position position="174"/>
    </location>
    <ligand>
        <name>substrate</name>
    </ligand>
</feature>
<dbReference type="InterPro" id="IPR027277">
    <property type="entry name" value="NadC/ModD"/>
</dbReference>
<evidence type="ECO:0000256" key="14">
    <source>
        <dbReference type="PIRSR" id="PIRSR006250-1"/>
    </source>
</evidence>
<evidence type="ECO:0000313" key="18">
    <source>
        <dbReference type="Proteomes" id="UP000006637"/>
    </source>
</evidence>
<evidence type="ECO:0000256" key="12">
    <source>
        <dbReference type="ARBA" id="ARBA00069173"/>
    </source>
</evidence>
<dbReference type="InterPro" id="IPR022412">
    <property type="entry name" value="Quinolinate_PRibosylTrfase_N"/>
</dbReference>
<proteinExistence type="inferred from homology"/>
<comment type="similarity">
    <text evidence="3 13">Belongs to the NadC/ModD family.</text>
</comment>
<feature type="binding site" evidence="14">
    <location>
        <begin position="272"/>
        <end position="274"/>
    </location>
    <ligand>
        <name>substrate</name>
    </ligand>
</feature>
<sequence length="291" mass="30066">MQQRAATLRRPPGALLELARLALREDLGRGDVTSEATVPPGLRARGRFVARRELVVSGLGAAAAVFYEAGGGEVEFVPLAGEGELAGGGAVLAEVAGPARPVLAAERVALNLLMRLCGVATLTRRYAAAVEGTGARIADTRKTTPGLRALEKAAVRAGGGVNHRSGLDDGVLIKDNHLALAGGVAEAVRRARAAAPHLLRVEVEVESERELREALAAGADAVLLDNMSPEEVRRCVRVARRERPGVVVEVSGGVDLGTVRAYAEAGADLVSVGALTHSAPAADISLEVEPC</sequence>
<evidence type="ECO:0000256" key="1">
    <source>
        <dbReference type="ARBA" id="ARBA00003237"/>
    </source>
</evidence>
<dbReference type="Gene3D" id="3.90.1170.20">
    <property type="entry name" value="Quinolinate phosphoribosyl transferase, N-terminal domain"/>
    <property type="match status" value="1"/>
</dbReference>
<dbReference type="EMBL" id="CP000386">
    <property type="protein sequence ID" value="ABG03085.1"/>
    <property type="molecule type" value="Genomic_DNA"/>
</dbReference>
<dbReference type="PANTHER" id="PTHR32179">
    <property type="entry name" value="NICOTINATE-NUCLEOTIDE PYROPHOSPHORYLASE [CARBOXYLATING]"/>
    <property type="match status" value="1"/>
</dbReference>
<comment type="pathway">
    <text evidence="2">Cofactor biosynthesis; NAD(+) biosynthesis; nicotinate D-ribonucleotide from quinolinate: step 1/1.</text>
</comment>
<keyword evidence="9 13" id="KW-0808">Transferase</keyword>
<dbReference type="Proteomes" id="UP000006637">
    <property type="component" value="Chromosome"/>
</dbReference>
<feature type="binding site" evidence="14">
    <location>
        <position position="204"/>
    </location>
    <ligand>
        <name>substrate</name>
    </ligand>
</feature>
<dbReference type="UniPathway" id="UPA00253">
    <property type="reaction ID" value="UER00331"/>
</dbReference>
<evidence type="ECO:0000256" key="8">
    <source>
        <dbReference type="ARBA" id="ARBA00022676"/>
    </source>
</evidence>
<evidence type="ECO:0000256" key="4">
    <source>
        <dbReference type="ARBA" id="ARBA00011218"/>
    </source>
</evidence>
<dbReference type="GO" id="GO:0009435">
    <property type="term" value="P:NAD+ biosynthetic process"/>
    <property type="evidence" value="ECO:0007669"/>
    <property type="project" value="UniProtKB-UniPathway"/>
</dbReference>
<keyword evidence="7" id="KW-0662">Pyridine nucleotide biosynthesis</keyword>
<dbReference type="NCBIfam" id="TIGR00078">
    <property type="entry name" value="nadC"/>
    <property type="match status" value="1"/>
</dbReference>
<feature type="binding site" evidence="14">
    <location>
        <position position="164"/>
    </location>
    <ligand>
        <name>substrate</name>
    </ligand>
</feature>
<evidence type="ECO:0000259" key="15">
    <source>
        <dbReference type="Pfam" id="PF01729"/>
    </source>
</evidence>
<dbReference type="OrthoDB" id="9782546at2"/>
<evidence type="ECO:0000256" key="2">
    <source>
        <dbReference type="ARBA" id="ARBA00004893"/>
    </source>
</evidence>
<dbReference type="InterPro" id="IPR002638">
    <property type="entry name" value="Quinolinate_PRibosylTrfase_C"/>
</dbReference>
<dbReference type="RefSeq" id="WP_011563103.1">
    <property type="nucleotide sequence ID" value="NC_008148.1"/>
</dbReference>
<evidence type="ECO:0000256" key="10">
    <source>
        <dbReference type="ARBA" id="ARBA00033102"/>
    </source>
</evidence>
<evidence type="ECO:0000259" key="16">
    <source>
        <dbReference type="Pfam" id="PF02749"/>
    </source>
</evidence>
<dbReference type="Gene3D" id="3.20.20.70">
    <property type="entry name" value="Aldolase class I"/>
    <property type="match status" value="1"/>
</dbReference>
<accession>Q1AZU3</accession>
<dbReference type="EC" id="2.4.2.19" evidence="5"/>
<keyword evidence="18" id="KW-1185">Reference proteome</keyword>
<dbReference type="Pfam" id="PF01729">
    <property type="entry name" value="QRPTase_C"/>
    <property type="match status" value="1"/>
</dbReference>
<dbReference type="InterPro" id="IPR013785">
    <property type="entry name" value="Aldolase_TIM"/>
</dbReference>
<comment type="subunit">
    <text evidence="4">Hexamer formed by 3 homodimers.</text>
</comment>
<organism evidence="17 18">
    <name type="scientific">Rubrobacter xylanophilus (strain DSM 9941 / JCM 11954 / NBRC 16129 / PRD-1)</name>
    <dbReference type="NCBI Taxonomy" id="266117"/>
    <lineage>
        <taxon>Bacteria</taxon>
        <taxon>Bacillati</taxon>
        <taxon>Actinomycetota</taxon>
        <taxon>Rubrobacteria</taxon>
        <taxon>Rubrobacterales</taxon>
        <taxon>Rubrobacteraceae</taxon>
        <taxon>Rubrobacter</taxon>
    </lineage>
</organism>
<dbReference type="GO" id="GO:0034213">
    <property type="term" value="P:quinolinate catabolic process"/>
    <property type="evidence" value="ECO:0007669"/>
    <property type="project" value="TreeGrafter"/>
</dbReference>
<dbReference type="PIRSF" id="PIRSF006250">
    <property type="entry name" value="NadC_ModD"/>
    <property type="match status" value="1"/>
</dbReference>
<dbReference type="InterPro" id="IPR037128">
    <property type="entry name" value="Quinolinate_PRibosylTase_N_sf"/>
</dbReference>
<dbReference type="AlphaFoldDB" id="Q1AZU3"/>
<dbReference type="CDD" id="cd01572">
    <property type="entry name" value="QPRTase"/>
    <property type="match status" value="1"/>
</dbReference>
<feature type="domain" description="Quinolinate phosphoribosyl transferase N-terminal" evidence="16">
    <location>
        <begin position="31"/>
        <end position="117"/>
    </location>
</feature>
<name>Q1AZU3_RUBXD</name>
<dbReference type="PANTHER" id="PTHR32179:SF3">
    <property type="entry name" value="NICOTINATE-NUCLEOTIDE PYROPHOSPHORYLASE [CARBOXYLATING]"/>
    <property type="match status" value="1"/>
</dbReference>
<reference evidence="17 18" key="1">
    <citation type="submission" date="2006-06" db="EMBL/GenBank/DDBJ databases">
        <title>Complete sequence of Rubrobacter xylanophilus DSM 9941.</title>
        <authorList>
            <consortium name="US DOE Joint Genome Institute"/>
            <person name="Copeland A."/>
            <person name="Lucas S."/>
            <person name="Lapidus A."/>
            <person name="Barry K."/>
            <person name="Detter J.C."/>
            <person name="Glavina del Rio T."/>
            <person name="Hammon N."/>
            <person name="Israni S."/>
            <person name="Dalin E."/>
            <person name="Tice H."/>
            <person name="Pitluck S."/>
            <person name="Munk A.C."/>
            <person name="Brettin T."/>
            <person name="Bruce D."/>
            <person name="Han C."/>
            <person name="Tapia R."/>
            <person name="Gilna P."/>
            <person name="Schmutz J."/>
            <person name="Larimer F."/>
            <person name="Land M."/>
            <person name="Hauser L."/>
            <person name="Kyrpides N."/>
            <person name="Lykidis A."/>
            <person name="da Costa M.S."/>
            <person name="Rainey F.A."/>
            <person name="Empadinhas N."/>
            <person name="Jolivet E."/>
            <person name="Battista J.R."/>
            <person name="Richardson P."/>
        </authorList>
    </citation>
    <scope>NUCLEOTIDE SEQUENCE [LARGE SCALE GENOMIC DNA]</scope>
    <source>
        <strain evidence="18">DSM 9941 / NBRC 16129 / PRD-1</strain>
    </source>
</reference>
<feature type="binding site" evidence="14">
    <location>
        <begin position="251"/>
        <end position="253"/>
    </location>
    <ligand>
        <name>substrate</name>
    </ligand>
</feature>